<feature type="coiled-coil region" evidence="9">
    <location>
        <begin position="652"/>
        <end position="679"/>
    </location>
</feature>
<dbReference type="GO" id="GO:0098793">
    <property type="term" value="C:presynapse"/>
    <property type="evidence" value="ECO:0007669"/>
    <property type="project" value="UniProtKB-ARBA"/>
</dbReference>
<dbReference type="InterPro" id="IPR019323">
    <property type="entry name" value="ELKS/CAST"/>
</dbReference>
<evidence type="ECO:0000256" key="2">
    <source>
        <dbReference type="ARBA" id="ARBA00022490"/>
    </source>
</evidence>
<gene>
    <name evidence="11" type="ORF">AB6A40_001766</name>
</gene>
<evidence type="ECO:0000256" key="3">
    <source>
        <dbReference type="ARBA" id="ARBA00022553"/>
    </source>
</evidence>
<evidence type="ECO:0000256" key="10">
    <source>
        <dbReference type="SAM" id="MobiDB-lite"/>
    </source>
</evidence>
<keyword evidence="6" id="KW-0206">Cytoskeleton</keyword>
<feature type="region of interest" description="Disordered" evidence="10">
    <location>
        <begin position="795"/>
        <end position="818"/>
    </location>
</feature>
<dbReference type="GO" id="GO:0005856">
    <property type="term" value="C:cytoskeleton"/>
    <property type="evidence" value="ECO:0007669"/>
    <property type="project" value="UniProtKB-SubCell"/>
</dbReference>
<evidence type="ECO:0000256" key="7">
    <source>
        <dbReference type="ARBA" id="ARBA00023273"/>
    </source>
</evidence>
<proteinExistence type="predicted"/>
<keyword evidence="4" id="KW-0770">Synapse</keyword>
<dbReference type="GO" id="GO:0030424">
    <property type="term" value="C:axon"/>
    <property type="evidence" value="ECO:0007669"/>
    <property type="project" value="UniProtKB-SubCell"/>
</dbReference>
<dbReference type="AlphaFoldDB" id="A0ABD6E739"/>
<accession>A0ABD6E739</accession>
<dbReference type="Pfam" id="PF10174">
    <property type="entry name" value="Cast"/>
    <property type="match status" value="3"/>
</dbReference>
<name>A0ABD6E739_9BILA</name>
<evidence type="ECO:0000313" key="12">
    <source>
        <dbReference type="Proteomes" id="UP001608902"/>
    </source>
</evidence>
<feature type="compositionally biased region" description="Acidic residues" evidence="10">
    <location>
        <begin position="808"/>
        <end position="818"/>
    </location>
</feature>
<dbReference type="PANTHER" id="PTHR18861">
    <property type="entry name" value="ELKS/RAB6-INTERACTING/CAST PROTEIN"/>
    <property type="match status" value="1"/>
</dbReference>
<comment type="caution">
    <text evidence="11">The sequence shown here is derived from an EMBL/GenBank/DDBJ whole genome shotgun (WGS) entry which is preliminary data.</text>
</comment>
<comment type="subcellular location">
    <subcellularLocation>
        <location evidence="1">Cytoplasm</location>
        <location evidence="1">Cytoskeleton</location>
    </subcellularLocation>
    <subcellularLocation>
        <location evidence="8">Presynapse</location>
    </subcellularLocation>
</comment>
<dbReference type="EMBL" id="JBGFUD010000694">
    <property type="protein sequence ID" value="MFH4975057.1"/>
    <property type="molecule type" value="Genomic_DNA"/>
</dbReference>
<feature type="coiled-coil region" evidence="9">
    <location>
        <begin position="337"/>
        <end position="535"/>
    </location>
</feature>
<feature type="region of interest" description="Disordered" evidence="10">
    <location>
        <begin position="755"/>
        <end position="777"/>
    </location>
</feature>
<evidence type="ECO:0000313" key="11">
    <source>
        <dbReference type="EMBL" id="MFH4975057.1"/>
    </source>
</evidence>
<feature type="coiled-coil region" evidence="9">
    <location>
        <begin position="565"/>
        <end position="599"/>
    </location>
</feature>
<evidence type="ECO:0000256" key="4">
    <source>
        <dbReference type="ARBA" id="ARBA00023018"/>
    </source>
</evidence>
<evidence type="ECO:0000256" key="6">
    <source>
        <dbReference type="ARBA" id="ARBA00023212"/>
    </source>
</evidence>
<protein>
    <submittedName>
        <fullName evidence="11">Uncharacterized protein</fullName>
    </submittedName>
</protein>
<reference evidence="11 12" key="1">
    <citation type="submission" date="2024-08" db="EMBL/GenBank/DDBJ databases">
        <title>Gnathostoma spinigerum genome.</title>
        <authorList>
            <person name="Gonzalez-Bertolin B."/>
            <person name="Monzon S."/>
            <person name="Zaballos A."/>
            <person name="Jimenez P."/>
            <person name="Dekumyoy P."/>
            <person name="Varona S."/>
            <person name="Cuesta I."/>
            <person name="Sumanam S."/>
            <person name="Adisakwattana P."/>
            <person name="Gasser R.B."/>
            <person name="Hernandez-Gonzalez A."/>
            <person name="Young N.D."/>
            <person name="Perteguer M.J."/>
        </authorList>
    </citation>
    <scope>NUCLEOTIDE SEQUENCE [LARGE SCALE GENOMIC DNA]</scope>
    <source>
        <strain evidence="11">AL3</strain>
        <tissue evidence="11">Liver</tissue>
    </source>
</reference>
<feature type="compositionally biased region" description="Polar residues" evidence="10">
    <location>
        <begin position="795"/>
        <end position="807"/>
    </location>
</feature>
<evidence type="ECO:0000256" key="1">
    <source>
        <dbReference type="ARBA" id="ARBA00004245"/>
    </source>
</evidence>
<dbReference type="Proteomes" id="UP001608902">
    <property type="component" value="Unassembled WGS sequence"/>
</dbReference>
<evidence type="ECO:0000256" key="5">
    <source>
        <dbReference type="ARBA" id="ARBA00023054"/>
    </source>
</evidence>
<keyword evidence="7" id="KW-0966">Cell projection</keyword>
<dbReference type="PANTHER" id="PTHR18861:SF0">
    <property type="entry name" value="BRUCHPILOT, ISOFORM J"/>
    <property type="match status" value="1"/>
</dbReference>
<evidence type="ECO:0000256" key="9">
    <source>
        <dbReference type="SAM" id="Coils"/>
    </source>
</evidence>
<keyword evidence="5 9" id="KW-0175">Coiled coil</keyword>
<keyword evidence="12" id="KW-1185">Reference proteome</keyword>
<sequence length="818" mass="93249">MSSGNYDGFLDSNYINRISSQSDNLGILPFYASSEYPMSLSSGRTRRKLYSLQRHPRSFDGMELIGESDPSSNEWLNLPPLNISTSRVAEQPYNLGALSNPTTSNAAFWNQPNNCEDGRIGRYTSVPGAQLSQEFDLLKKEYENALLKLNSTMNSIKTFWSPELKRERQLRKEETAKLLALQTKIAQRGVDAIYDSDKRVMELECELERYNLELVKKDETIRNLMETGPAVMRDSAAATQVAELETRCEQLESLIAIRDQQLRASKEQLAQLSFIIRDPNKDRRIADLEAELSRLQTRDLDAPRDFTDKSVTSHELHTTRMKLERSEMELSKKSSELAASRMQLQTLMEENADLRRHVGSMKDTLTTKEQQAVLLQSDIEALRSKLESKNGQLEQKSIIIERLESEVTRAKSQITDLQETNKSSEQRTSQLVARLDGLETLLREKESELEKTKRKLNDLPDVQMERSLQLKLDEAIIEKNRLLSLIDDLRQNAEKERTEQLQTFQAQNVELTSTIECLQKELSDRQILLESQNEKIGDLGRELGNCEKKQPKKESDVSKDDKIQLAEARKEIDSLLRMLQNLEKEKTSLISQCKQLQSSLDEACKPGTTSATIHRSDAPKIPSSGTLKNRIEELEEALRESVSITAERELHIAQQRQLNQQLTQQLVESRREISELKKCVKELSKGDREEIMKAFEVERRKHIEELLFLKHEALLAAISEKDAHIALLSQSRDKPPAEIETLRHHREKLMEKLREENERRAQLTKTSPSACVTPGAPLQSSYLDPVHYAPILGSTSTAQLPSTSSVADQEDDAEGIWA</sequence>
<feature type="coiled-coil region" evidence="9">
    <location>
        <begin position="200"/>
        <end position="261"/>
    </location>
</feature>
<keyword evidence="2" id="KW-0963">Cytoplasm</keyword>
<evidence type="ECO:0000256" key="8">
    <source>
        <dbReference type="ARBA" id="ARBA00034106"/>
    </source>
</evidence>
<organism evidence="11 12">
    <name type="scientific">Gnathostoma spinigerum</name>
    <dbReference type="NCBI Taxonomy" id="75299"/>
    <lineage>
        <taxon>Eukaryota</taxon>
        <taxon>Metazoa</taxon>
        <taxon>Ecdysozoa</taxon>
        <taxon>Nematoda</taxon>
        <taxon>Chromadorea</taxon>
        <taxon>Rhabditida</taxon>
        <taxon>Spirurina</taxon>
        <taxon>Gnathostomatomorpha</taxon>
        <taxon>Gnathostomatoidea</taxon>
        <taxon>Gnathostomatidae</taxon>
        <taxon>Gnathostoma</taxon>
    </lineage>
</organism>
<keyword evidence="3" id="KW-0597">Phosphoprotein</keyword>